<evidence type="ECO:0000313" key="10">
    <source>
        <dbReference type="Proteomes" id="UP001369086"/>
    </source>
</evidence>
<proteinExistence type="inferred from homology"/>
<reference evidence="9 10" key="1">
    <citation type="submission" date="2021-05" db="EMBL/GenBank/DDBJ databases">
        <authorList>
            <person name="Zahm M."/>
            <person name="Klopp C."/>
            <person name="Cabau C."/>
            <person name="Kuhl H."/>
            <person name="Suciu R."/>
            <person name="Ciorpac M."/>
            <person name="Holostenco D."/>
            <person name="Gessner J."/>
            <person name="Wuertz S."/>
            <person name="Hohne C."/>
            <person name="Stock M."/>
            <person name="Gislard M."/>
            <person name="Lluch J."/>
            <person name="Milhes M."/>
            <person name="Lampietro C."/>
            <person name="Lopez Roques C."/>
            <person name="Donnadieu C."/>
            <person name="Du K."/>
            <person name="Schartl M."/>
            <person name="Guiguen Y."/>
        </authorList>
    </citation>
    <scope>NUCLEOTIDE SEQUENCE [LARGE SCALE GENOMIC DNA]</scope>
    <source>
        <strain evidence="9">Hh-F2</strain>
        <tissue evidence="9">Blood</tissue>
    </source>
</reference>
<dbReference type="Proteomes" id="UP001369086">
    <property type="component" value="Unassembled WGS sequence"/>
</dbReference>
<keyword evidence="3 6" id="KW-0812">Transmembrane</keyword>
<comment type="similarity">
    <text evidence="2 6">Belongs to the pecanex family.</text>
</comment>
<dbReference type="PANTHER" id="PTHR12372">
    <property type="entry name" value="PECANEX"/>
    <property type="match status" value="1"/>
</dbReference>
<feature type="transmembrane region" description="Helical" evidence="6">
    <location>
        <begin position="244"/>
        <end position="270"/>
    </location>
</feature>
<evidence type="ECO:0000256" key="4">
    <source>
        <dbReference type="ARBA" id="ARBA00022989"/>
    </source>
</evidence>
<organism evidence="9 10">
    <name type="scientific">Huso huso</name>
    <name type="common">Beluga</name>
    <name type="synonym">Acipenser huso</name>
    <dbReference type="NCBI Taxonomy" id="61971"/>
    <lineage>
        <taxon>Eukaryota</taxon>
        <taxon>Metazoa</taxon>
        <taxon>Chordata</taxon>
        <taxon>Craniata</taxon>
        <taxon>Vertebrata</taxon>
        <taxon>Euteleostomi</taxon>
        <taxon>Actinopterygii</taxon>
        <taxon>Chondrostei</taxon>
        <taxon>Acipenseriformes</taxon>
        <taxon>Acipenseridae</taxon>
        <taxon>Huso</taxon>
    </lineage>
</organism>
<feature type="transmembrane region" description="Helical" evidence="6">
    <location>
        <begin position="136"/>
        <end position="159"/>
    </location>
</feature>
<evidence type="ECO:0000259" key="8">
    <source>
        <dbReference type="Pfam" id="PF05041"/>
    </source>
</evidence>
<evidence type="ECO:0000256" key="6">
    <source>
        <dbReference type="RuleBase" id="RU367089"/>
    </source>
</evidence>
<keyword evidence="10" id="KW-1185">Reference proteome</keyword>
<name>A0ABR0Z9D9_HUSHU</name>
<feature type="transmembrane region" description="Helical" evidence="6">
    <location>
        <begin position="70"/>
        <end position="94"/>
    </location>
</feature>
<feature type="transmembrane region" description="Helical" evidence="6">
    <location>
        <begin position="291"/>
        <end position="308"/>
    </location>
</feature>
<sequence length="1191" mass="133579">MGPDVPLLNEYKQEFFWKRFPQSVLGGPQFKLGYCAPPYIYVNQIILFLTPWVFGGVGTLLYQLLLLEDYYAAVLSGGLMVIAASVVQIMNLCARRRTVTVERLQTQNILTDEEEFEFASCAGSETIKFIIPGKKFIVNTIFHTVLAGALCGLGTWYLLLNRLSSLYNNTGAAVMIFVFGWVTLCIGEYSLIINTATETATFQAQDTYEITPLTRPLYIFAFIAVDLAHRFNATIPDLQQANQALHIIFLFLPLLWALGILSPVDAVFLWGMEQTLVFGLGGSAMSTNIRLVVMFLVSVGVAIGTYFIPSSLGVVLFTTGMGFILSLDFSQVELMFRSCCRSPDAQADLRDMPRSLGWRLGWKEFFIYLTVLLAALAEAGLLHHFGTILETSASSPQAIVSYILISLLVVSWILREIQGAYFFYGVFRNPFYPQQIRNLKVFKQKQSGLMKAGIVRRLLINLVSPFAMIGFLAMDISLQSLHTVTLCIGFTRAFRTLWQNTEHALLEMVVIAVVRLAALKSNLVWWNSLGTGIQLLLVGIIWDRLTQFFSKLKFALTILISSWTEKKQRRKSTVTLITINAVLFPMLLAVIALSAVLSAPLLPLFTLPVFLVGFPRPVRSWPGTVGAAACMCPDSVYYQQMLWSLTEAFQTAFATGSLGVPSPGTHFLCRFQDRVMWVMVLERGFSYCSLNIKGLELQETSCHTAEARKVDELFEMAFEQEDGLEKSTVNHHFSNILTPCAALPVRLYSDARNVLTGIIDSHDNLKQMKDDFVKILFWVLLQHCSKKSQTLEGTLPEDMRGAKPAQVVAEQFVEVNVTTIKNFIRKTPSLNSETFDDWSDDDDLFGPEPTSKKTGLNNPAPKQTSATLPGSVEMQSPFCESFSVKSIDKARQALGFGLPAIDKGRELERLSEAEAVPMVIFSSSHSKQLNVPQEWRSSALPGPRMQQLRKLFPEGWYKSVLSQLDIANTEERPSDILEGVLNDGALMDLYAHVVMTCYGVTLGAESTVLSPSYVYKVYCGDVPWTVGLDWLTGKPELFQLVLKAFRYTFKLMFDKASLGLVEDFSELANYLEEYERDWYIGRASDARWQQAVLQKKLYLFSLGHDPIMGTYKGRVLTLQEWLVHVGKLNSEGIRGQWANLSWELLYATNDDEERYSIQAHPVLLRNLTVQAADPPLGYPIYSSTPLHVPLF</sequence>
<protein>
    <recommendedName>
        <fullName evidence="6">Pecanex-like protein</fullName>
    </recommendedName>
</protein>
<dbReference type="InterPro" id="IPR007735">
    <property type="entry name" value="Pecanex_C"/>
</dbReference>
<feature type="transmembrane region" description="Helical" evidence="6">
    <location>
        <begin position="454"/>
        <end position="474"/>
    </location>
</feature>
<comment type="caution">
    <text evidence="9">The sequence shown here is derived from an EMBL/GenBank/DDBJ whole genome shotgun (WGS) entry which is preliminary data.</text>
</comment>
<feature type="transmembrane region" description="Helical" evidence="6">
    <location>
        <begin position="397"/>
        <end position="414"/>
    </location>
</feature>
<keyword evidence="5 6" id="KW-0472">Membrane</keyword>
<evidence type="ECO:0000256" key="7">
    <source>
        <dbReference type="SAM" id="MobiDB-lite"/>
    </source>
</evidence>
<accession>A0ABR0Z9D9</accession>
<evidence type="ECO:0000256" key="2">
    <source>
        <dbReference type="ARBA" id="ARBA00010170"/>
    </source>
</evidence>
<feature type="transmembrane region" description="Helical" evidence="6">
    <location>
        <begin position="574"/>
        <end position="597"/>
    </location>
</feature>
<feature type="compositionally biased region" description="Polar residues" evidence="7">
    <location>
        <begin position="852"/>
        <end position="868"/>
    </location>
</feature>
<dbReference type="InterPro" id="IPR039797">
    <property type="entry name" value="Pecanex"/>
</dbReference>
<keyword evidence="4 6" id="KW-1133">Transmembrane helix</keyword>
<evidence type="ECO:0000256" key="1">
    <source>
        <dbReference type="ARBA" id="ARBA00004141"/>
    </source>
</evidence>
<feature type="region of interest" description="Disordered" evidence="7">
    <location>
        <begin position="836"/>
        <end position="870"/>
    </location>
</feature>
<evidence type="ECO:0000256" key="5">
    <source>
        <dbReference type="ARBA" id="ARBA00023136"/>
    </source>
</evidence>
<dbReference type="Pfam" id="PF05041">
    <property type="entry name" value="Pecanex_C"/>
    <property type="match status" value="1"/>
</dbReference>
<feature type="transmembrane region" description="Helical" evidence="6">
    <location>
        <begin position="171"/>
        <end position="192"/>
    </location>
</feature>
<evidence type="ECO:0000256" key="3">
    <source>
        <dbReference type="ARBA" id="ARBA00022692"/>
    </source>
</evidence>
<feature type="transmembrane region" description="Helical" evidence="6">
    <location>
        <begin position="523"/>
        <end position="542"/>
    </location>
</feature>
<dbReference type="EMBL" id="JAHFZB010000015">
    <property type="protein sequence ID" value="KAK6481442.1"/>
    <property type="molecule type" value="Genomic_DNA"/>
</dbReference>
<feature type="domain" description="Pecanex C-terminal" evidence="8">
    <location>
        <begin position="1015"/>
        <end position="1183"/>
    </location>
</feature>
<gene>
    <name evidence="9" type="ORF">HHUSO_G17692</name>
</gene>
<comment type="subcellular location">
    <subcellularLocation>
        <location evidence="1 6">Membrane</location>
        <topology evidence="1 6">Multi-pass membrane protein</topology>
    </subcellularLocation>
</comment>
<feature type="compositionally biased region" description="Acidic residues" evidence="7">
    <location>
        <begin position="836"/>
        <end position="845"/>
    </location>
</feature>
<dbReference type="PANTHER" id="PTHR12372:SF6">
    <property type="entry name" value="PECANEX-LIKE PROTEIN 4"/>
    <property type="match status" value="1"/>
</dbReference>
<feature type="transmembrane region" description="Helical" evidence="6">
    <location>
        <begin position="365"/>
        <end position="385"/>
    </location>
</feature>
<evidence type="ECO:0000313" key="9">
    <source>
        <dbReference type="EMBL" id="KAK6481442.1"/>
    </source>
</evidence>
<feature type="transmembrane region" description="Helical" evidence="6">
    <location>
        <begin position="39"/>
        <end position="64"/>
    </location>
</feature>